<organism evidence="1 2">
    <name type="scientific">Sphaerisporangium flaviroseum</name>
    <dbReference type="NCBI Taxonomy" id="509199"/>
    <lineage>
        <taxon>Bacteria</taxon>
        <taxon>Bacillati</taxon>
        <taxon>Actinomycetota</taxon>
        <taxon>Actinomycetes</taxon>
        <taxon>Streptosporangiales</taxon>
        <taxon>Streptosporangiaceae</taxon>
        <taxon>Sphaerisporangium</taxon>
    </lineage>
</organism>
<accession>A0ABP7I4P8</accession>
<reference evidence="2" key="1">
    <citation type="journal article" date="2019" name="Int. J. Syst. Evol. Microbiol.">
        <title>The Global Catalogue of Microorganisms (GCM) 10K type strain sequencing project: providing services to taxonomists for standard genome sequencing and annotation.</title>
        <authorList>
            <consortium name="The Broad Institute Genomics Platform"/>
            <consortium name="The Broad Institute Genome Sequencing Center for Infectious Disease"/>
            <person name="Wu L."/>
            <person name="Ma J."/>
        </authorList>
    </citation>
    <scope>NUCLEOTIDE SEQUENCE [LARGE SCALE GENOMIC DNA]</scope>
    <source>
        <strain evidence="2">JCM 16908</strain>
    </source>
</reference>
<sequence length="52" mass="5370">MRGGLLAIREERFGVPARDAGAMRVVLGSDLLAVCKAIAIEESIADLCAGPS</sequence>
<proteinExistence type="predicted"/>
<dbReference type="RefSeq" id="WP_344939575.1">
    <property type="nucleotide sequence ID" value="NZ_BAAAZR010000007.1"/>
</dbReference>
<keyword evidence="2" id="KW-1185">Reference proteome</keyword>
<name>A0ABP7I4P8_9ACTN</name>
<dbReference type="EMBL" id="BAAAZR010000007">
    <property type="protein sequence ID" value="GAA3808878.1"/>
    <property type="molecule type" value="Genomic_DNA"/>
</dbReference>
<evidence type="ECO:0000313" key="1">
    <source>
        <dbReference type="EMBL" id="GAA3808878.1"/>
    </source>
</evidence>
<comment type="caution">
    <text evidence="1">The sequence shown here is derived from an EMBL/GenBank/DDBJ whole genome shotgun (WGS) entry which is preliminary data.</text>
</comment>
<protein>
    <submittedName>
        <fullName evidence="1">Uncharacterized protein</fullName>
    </submittedName>
</protein>
<gene>
    <name evidence="1" type="ORF">GCM10022226_31420</name>
</gene>
<evidence type="ECO:0000313" key="2">
    <source>
        <dbReference type="Proteomes" id="UP001500888"/>
    </source>
</evidence>
<dbReference type="Proteomes" id="UP001500888">
    <property type="component" value="Unassembled WGS sequence"/>
</dbReference>